<dbReference type="Pfam" id="PF14283">
    <property type="entry name" value="CD1107-like"/>
    <property type="match status" value="2"/>
</dbReference>
<keyword evidence="3" id="KW-0732">Signal</keyword>
<dbReference type="GeneID" id="86941454"/>
<keyword evidence="2" id="KW-0472">Membrane</keyword>
<comment type="caution">
    <text evidence="5">The sequence shown here is derived from an EMBL/GenBank/DDBJ whole genome shotgun (WGS) entry which is preliminary data.</text>
</comment>
<feature type="transmembrane region" description="Helical" evidence="2">
    <location>
        <begin position="220"/>
        <end position="239"/>
    </location>
</feature>
<evidence type="ECO:0000256" key="1">
    <source>
        <dbReference type="SAM" id="MobiDB-lite"/>
    </source>
</evidence>
<dbReference type="InterPro" id="IPR025376">
    <property type="entry name" value="CD1107-like_dom"/>
</dbReference>
<feature type="compositionally biased region" description="Acidic residues" evidence="1">
    <location>
        <begin position="260"/>
        <end position="277"/>
    </location>
</feature>
<keyword evidence="6" id="KW-1185">Reference proteome</keyword>
<feature type="compositionally biased region" description="Polar residues" evidence="1">
    <location>
        <begin position="187"/>
        <end position="198"/>
    </location>
</feature>
<proteinExistence type="predicted"/>
<feature type="compositionally biased region" description="Basic and acidic residues" evidence="1">
    <location>
        <begin position="203"/>
        <end position="212"/>
    </location>
</feature>
<evidence type="ECO:0000259" key="4">
    <source>
        <dbReference type="Pfam" id="PF14283"/>
    </source>
</evidence>
<dbReference type="EMBL" id="AGEL01000014">
    <property type="protein sequence ID" value="EHO15815.1"/>
    <property type="molecule type" value="Genomic_DNA"/>
</dbReference>
<name>A0AA37DFQ4_9FIRM</name>
<keyword evidence="2" id="KW-0812">Transmembrane</keyword>
<feature type="domain" description="Mobile element protein CD1107-like" evidence="4">
    <location>
        <begin position="30"/>
        <end position="84"/>
    </location>
</feature>
<organism evidence="5 6">
    <name type="scientific">Stomatobaculum longum</name>
    <dbReference type="NCBI Taxonomy" id="796942"/>
    <lineage>
        <taxon>Bacteria</taxon>
        <taxon>Bacillati</taxon>
        <taxon>Bacillota</taxon>
        <taxon>Clostridia</taxon>
        <taxon>Lachnospirales</taxon>
        <taxon>Lachnospiraceae</taxon>
        <taxon>Stomatobaculum</taxon>
    </lineage>
</organism>
<feature type="domain" description="Mobile element protein CD1107-like" evidence="4">
    <location>
        <begin position="103"/>
        <end position="247"/>
    </location>
</feature>
<feature type="chain" id="PRO_5041266460" description="Mobile element protein CD1107-like domain-containing protein" evidence="3">
    <location>
        <begin position="27"/>
        <end position="293"/>
    </location>
</feature>
<evidence type="ECO:0000313" key="6">
    <source>
        <dbReference type="Proteomes" id="UP000018466"/>
    </source>
</evidence>
<reference evidence="5 6" key="1">
    <citation type="submission" date="2011-10" db="EMBL/GenBank/DDBJ databases">
        <title>The Genome Sequence of Lachnospiraceae bacterium ACC2.</title>
        <authorList>
            <consortium name="The Broad Institute Genome Sequencing Platform"/>
            <person name="Earl A."/>
            <person name="Ward D."/>
            <person name="Feldgarden M."/>
            <person name="Gevers D."/>
            <person name="Sizova M."/>
            <person name="Hazen A."/>
            <person name="Epstein S."/>
            <person name="Young S.K."/>
            <person name="Zeng Q."/>
            <person name="Gargeya S."/>
            <person name="Fitzgerald M."/>
            <person name="Haas B."/>
            <person name="Abouelleil A."/>
            <person name="Alvarado L."/>
            <person name="Arachchi H.M."/>
            <person name="Berlin A."/>
            <person name="Brown A."/>
            <person name="Chapman S.B."/>
            <person name="Chen Z."/>
            <person name="Dunbar C."/>
            <person name="Freedman E."/>
            <person name="Gearin G."/>
            <person name="Goldberg J."/>
            <person name="Griggs A."/>
            <person name="Gujja S."/>
            <person name="Heiman D."/>
            <person name="Howarth C."/>
            <person name="Larson L."/>
            <person name="Lui A."/>
            <person name="MacDonald P.J.P."/>
            <person name="Montmayeur A."/>
            <person name="Murphy C."/>
            <person name="Neiman D."/>
            <person name="Pearson M."/>
            <person name="Priest M."/>
            <person name="Roberts A."/>
            <person name="Saif S."/>
            <person name="Shea T."/>
            <person name="Shenoy N."/>
            <person name="Sisk P."/>
            <person name="Stolte C."/>
            <person name="Sykes S."/>
            <person name="Wortman J."/>
            <person name="Nusbaum C."/>
            <person name="Birren B."/>
        </authorList>
    </citation>
    <scope>NUCLEOTIDE SEQUENCE [LARGE SCALE GENOMIC DNA]</scope>
    <source>
        <strain evidence="5 6">ACC2</strain>
    </source>
</reference>
<evidence type="ECO:0000313" key="5">
    <source>
        <dbReference type="EMBL" id="EHO15815.1"/>
    </source>
</evidence>
<protein>
    <recommendedName>
        <fullName evidence="4">Mobile element protein CD1107-like domain-containing protein</fullName>
    </recommendedName>
</protein>
<feature type="region of interest" description="Disordered" evidence="1">
    <location>
        <begin position="244"/>
        <end position="293"/>
    </location>
</feature>
<feature type="compositionally biased region" description="Polar residues" evidence="1">
    <location>
        <begin position="86"/>
        <end position="96"/>
    </location>
</feature>
<sequence>MHNFKRKLIGAVICSTAMFGMLPATAFAHTGPEAECICETKCEEGAVNDQCPVCKKDITLCQGTEKAEDSSIGEVMEDVDKDKADQTNAASDSTTESEPEGSLTPDGNMNLVDDYGCADKSGKQFITFTTKNGNYFYLIIDRDDSGNETVHFLNQVDESDLLSLMDKDEVKEYASEKAKEEDDKETSVTAASTENTSSTVKPVKAEETETKEKKKVKVPVGSLVLMILVGFGAIGAYIYKKIGKKNKKDDRPDPDADYREGEEEDYLDELEKEEDQAGPENATGSEDREDFEQ</sequence>
<evidence type="ECO:0000256" key="2">
    <source>
        <dbReference type="SAM" id="Phobius"/>
    </source>
</evidence>
<feature type="region of interest" description="Disordered" evidence="1">
    <location>
        <begin position="71"/>
        <end position="109"/>
    </location>
</feature>
<evidence type="ECO:0000256" key="3">
    <source>
        <dbReference type="SAM" id="SignalP"/>
    </source>
</evidence>
<feature type="region of interest" description="Disordered" evidence="1">
    <location>
        <begin position="173"/>
        <end position="212"/>
    </location>
</feature>
<feature type="signal peptide" evidence="3">
    <location>
        <begin position="1"/>
        <end position="26"/>
    </location>
</feature>
<feature type="compositionally biased region" description="Basic and acidic residues" evidence="1">
    <location>
        <begin position="247"/>
        <end position="259"/>
    </location>
</feature>
<dbReference type="Proteomes" id="UP000018466">
    <property type="component" value="Unassembled WGS sequence"/>
</dbReference>
<dbReference type="AlphaFoldDB" id="A0AA37DFQ4"/>
<gene>
    <name evidence="5" type="ORF">HMPREF9623_01726</name>
</gene>
<keyword evidence="2" id="KW-1133">Transmembrane helix</keyword>
<accession>A0AA37DFQ4</accession>
<dbReference type="RefSeq" id="WP_009533546.1">
    <property type="nucleotide sequence ID" value="NZ_JH590864.1"/>
</dbReference>